<dbReference type="EMBL" id="GHWJ01000046">
    <property type="protein sequence ID" value="NOV32783.1"/>
    <property type="molecule type" value="Transcribed_RNA"/>
</dbReference>
<dbReference type="AlphaFoldDB" id="A0A6M2CGC3"/>
<organism evidence="2">
    <name type="scientific">Rhipicephalus microplus</name>
    <name type="common">Cattle tick</name>
    <name type="synonym">Boophilus microplus</name>
    <dbReference type="NCBI Taxonomy" id="6941"/>
    <lineage>
        <taxon>Eukaryota</taxon>
        <taxon>Metazoa</taxon>
        <taxon>Ecdysozoa</taxon>
        <taxon>Arthropoda</taxon>
        <taxon>Chelicerata</taxon>
        <taxon>Arachnida</taxon>
        <taxon>Acari</taxon>
        <taxon>Parasitiformes</taxon>
        <taxon>Ixodida</taxon>
        <taxon>Ixodoidea</taxon>
        <taxon>Ixodidae</taxon>
        <taxon>Rhipicephalinae</taxon>
        <taxon>Rhipicephalus</taxon>
        <taxon>Boophilus</taxon>
    </lineage>
</organism>
<sequence>MQVDRNTMKTAKTAVCIALMGLLLMTDSPCSAITCTEPPEGCPPPTSATNVTLFFYDYNIRNCFGVETSGCEGYGWKSRFSCWANCRYI</sequence>
<evidence type="ECO:0000313" key="2">
    <source>
        <dbReference type="EMBL" id="NOV32783.1"/>
    </source>
</evidence>
<accession>A0A6M2CGC3</accession>
<feature type="chain" id="PRO_5026921225" evidence="1">
    <location>
        <begin position="33"/>
        <end position="89"/>
    </location>
</feature>
<protein>
    <submittedName>
        <fullName evidence="2">Putative conserved secreted protein midgut overexpressed</fullName>
    </submittedName>
</protein>
<feature type="signal peptide" evidence="1">
    <location>
        <begin position="1"/>
        <end position="32"/>
    </location>
</feature>
<proteinExistence type="predicted"/>
<keyword evidence="1" id="KW-0732">Signal</keyword>
<evidence type="ECO:0000256" key="1">
    <source>
        <dbReference type="SAM" id="SignalP"/>
    </source>
</evidence>
<reference evidence="2" key="1">
    <citation type="submission" date="2019-09" db="EMBL/GenBank/DDBJ databases">
        <title>Organ-specific transcriptomic study of the physiology of the cattle tick, Rhipicephalus microplus.</title>
        <authorList>
            <person name="Tirloni L."/>
            <person name="Braz G."/>
            <person name="Gandara A.C.P."/>
            <person name="Sabadin G.A."/>
            <person name="da Silva R.M."/>
            <person name="Guizzo M.G."/>
            <person name="Machado J.A."/>
            <person name="Costa E.P."/>
            <person name="Gomes H.F."/>
            <person name="Moraes J."/>
            <person name="Mota M.B.S."/>
            <person name="Mesquita R.D."/>
            <person name="Alvarenga P.H."/>
            <person name="Alves F."/>
            <person name="Seixas A."/>
            <person name="da Fonseca R.N."/>
            <person name="Fogaca A."/>
            <person name="Logullo C."/>
            <person name="Tanaka A."/>
            <person name="Daffre S."/>
            <person name="Termignoni C."/>
            <person name="Vaz I.S.Jr."/>
            <person name="Oliveira P.L."/>
            <person name="Ribeiro J.M."/>
        </authorList>
    </citation>
    <scope>NUCLEOTIDE SEQUENCE</scope>
    <source>
        <strain evidence="2">Porto Alegre</strain>
    </source>
</reference>
<name>A0A6M2CGC3_RHIMP</name>